<evidence type="ECO:0000313" key="3">
    <source>
        <dbReference type="Proteomes" id="UP000054097"/>
    </source>
</evidence>
<reference evidence="3" key="2">
    <citation type="submission" date="2015-01" db="EMBL/GenBank/DDBJ databases">
        <title>Evolutionary Origins and Diversification of the Mycorrhizal Mutualists.</title>
        <authorList>
            <consortium name="DOE Joint Genome Institute"/>
            <consortium name="Mycorrhizal Genomics Consortium"/>
            <person name="Kohler A."/>
            <person name="Kuo A."/>
            <person name="Nagy L.G."/>
            <person name="Floudas D."/>
            <person name="Copeland A."/>
            <person name="Barry K.W."/>
            <person name="Cichocki N."/>
            <person name="Veneault-Fourrey C."/>
            <person name="LaButti K."/>
            <person name="Lindquist E.A."/>
            <person name="Lipzen A."/>
            <person name="Lundell T."/>
            <person name="Morin E."/>
            <person name="Murat C."/>
            <person name="Riley R."/>
            <person name="Ohm R."/>
            <person name="Sun H."/>
            <person name="Tunlid A."/>
            <person name="Henrissat B."/>
            <person name="Grigoriev I.V."/>
            <person name="Hibbett D.S."/>
            <person name="Martin F."/>
        </authorList>
    </citation>
    <scope>NUCLEOTIDE SEQUENCE [LARGE SCALE GENOMIC DNA]</scope>
    <source>
        <strain evidence="3">MAFF 305830</strain>
    </source>
</reference>
<reference evidence="2 3" key="1">
    <citation type="submission" date="2014-04" db="EMBL/GenBank/DDBJ databases">
        <authorList>
            <consortium name="DOE Joint Genome Institute"/>
            <person name="Kuo A."/>
            <person name="Zuccaro A."/>
            <person name="Kohler A."/>
            <person name="Nagy L.G."/>
            <person name="Floudas D."/>
            <person name="Copeland A."/>
            <person name="Barry K.W."/>
            <person name="Cichocki N."/>
            <person name="Veneault-Fourrey C."/>
            <person name="LaButti K."/>
            <person name="Lindquist E.A."/>
            <person name="Lipzen A."/>
            <person name="Lundell T."/>
            <person name="Morin E."/>
            <person name="Murat C."/>
            <person name="Sun H."/>
            <person name="Tunlid A."/>
            <person name="Henrissat B."/>
            <person name="Grigoriev I.V."/>
            <person name="Hibbett D.S."/>
            <person name="Martin F."/>
            <person name="Nordberg H.P."/>
            <person name="Cantor M.N."/>
            <person name="Hua S.X."/>
        </authorList>
    </citation>
    <scope>NUCLEOTIDE SEQUENCE [LARGE SCALE GENOMIC DNA]</scope>
    <source>
        <strain evidence="2 3">MAFF 305830</strain>
    </source>
</reference>
<feature type="region of interest" description="Disordered" evidence="1">
    <location>
        <begin position="1"/>
        <end position="30"/>
    </location>
</feature>
<feature type="compositionally biased region" description="Basic and acidic residues" evidence="1">
    <location>
        <begin position="1"/>
        <end position="10"/>
    </location>
</feature>
<name>A0A0C2WVR6_SERVB</name>
<organism evidence="2 3">
    <name type="scientific">Serendipita vermifera MAFF 305830</name>
    <dbReference type="NCBI Taxonomy" id="933852"/>
    <lineage>
        <taxon>Eukaryota</taxon>
        <taxon>Fungi</taxon>
        <taxon>Dikarya</taxon>
        <taxon>Basidiomycota</taxon>
        <taxon>Agaricomycotina</taxon>
        <taxon>Agaricomycetes</taxon>
        <taxon>Sebacinales</taxon>
        <taxon>Serendipitaceae</taxon>
        <taxon>Serendipita</taxon>
    </lineage>
</organism>
<feature type="region of interest" description="Disordered" evidence="1">
    <location>
        <begin position="64"/>
        <end position="87"/>
    </location>
</feature>
<dbReference type="EMBL" id="KN824382">
    <property type="protein sequence ID" value="KIM21482.1"/>
    <property type="molecule type" value="Genomic_DNA"/>
</dbReference>
<feature type="compositionally biased region" description="Polar residues" evidence="1">
    <location>
        <begin position="65"/>
        <end position="75"/>
    </location>
</feature>
<evidence type="ECO:0000256" key="1">
    <source>
        <dbReference type="SAM" id="MobiDB-lite"/>
    </source>
</evidence>
<sequence>MPRAEEDRNSQKMASFAPVDAVNDGGGTLPTDEVIRSLKKKFKIGPREVHETFVSLKIPHHIKRIQQNPEVPSSSKDARYHSASKLTPDNSTVTREVLTNHGWEFPSDKDLPVPGPEKSIRDEDIYKDIVLESIPGEFLDVFTSPTPDIHLMVHAALNNKRQRFMRMKTISLPQDWFSKETRYRRSGIPLEIPVAFREALDVAEEIKKNNAVPPTLVQEIETVLGGPPSTPNQRETRSRAANNDLANGRMASLSPGFWSGEENTKPGPFSIGAVLREGEAAEREEAVRAVIMRHKLETNAENAKKLQFLLKNEDERRIYQTNLLSFLEAKSDNTTNNGIALKTREEMRQESSKAWKGNPLVNEHADDTRFAAASFLCNWVTFTQQEPILQRREEASIISNEIFEKEKQVARQLPESMVEILVAPLLVGLFWGHPHLKASKNEATRFVDPLRFFGTTPEPDYAVRLSGEIWNHWTPLMALVMASGECKPRHKVHPDNEAQLAMNSVATLEIT</sequence>
<keyword evidence="3" id="KW-1185">Reference proteome</keyword>
<proteinExistence type="predicted"/>
<dbReference type="AlphaFoldDB" id="A0A0C2WVR6"/>
<evidence type="ECO:0000313" key="2">
    <source>
        <dbReference type="EMBL" id="KIM21482.1"/>
    </source>
</evidence>
<dbReference type="Proteomes" id="UP000054097">
    <property type="component" value="Unassembled WGS sequence"/>
</dbReference>
<accession>A0A0C2WVR6</accession>
<dbReference type="HOGENOM" id="CLU_018548_0_0_1"/>
<protein>
    <submittedName>
        <fullName evidence="2">Uncharacterized protein</fullName>
    </submittedName>
</protein>
<gene>
    <name evidence="2" type="ORF">M408DRAFT_304424</name>
</gene>